<dbReference type="AlphaFoldDB" id="A0A839UI47"/>
<dbReference type="EMBL" id="JACHXN010000019">
    <property type="protein sequence ID" value="MBB3148452.1"/>
    <property type="molecule type" value="Genomic_DNA"/>
</dbReference>
<reference evidence="1 2" key="1">
    <citation type="submission" date="2020-08" db="EMBL/GenBank/DDBJ databases">
        <title>Genomic Encyclopedia of Type Strains, Phase III (KMG-III): the genomes of soil and plant-associated and newly described type strains.</title>
        <authorList>
            <person name="Whitman W."/>
        </authorList>
    </citation>
    <scope>NUCLEOTIDE SEQUENCE [LARGE SCALE GENOMIC DNA]</scope>
    <source>
        <strain evidence="1 2">CECT 7015</strain>
    </source>
</reference>
<protein>
    <submittedName>
        <fullName evidence="1">Uncharacterized protein</fullName>
    </submittedName>
</protein>
<keyword evidence="2" id="KW-1185">Reference proteome</keyword>
<comment type="caution">
    <text evidence="1">The sequence shown here is derived from an EMBL/GenBank/DDBJ whole genome shotgun (WGS) entry which is preliminary data.</text>
</comment>
<organism evidence="1 2">
    <name type="scientific">Phyllobacterium trifolii</name>
    <dbReference type="NCBI Taxonomy" id="300193"/>
    <lineage>
        <taxon>Bacteria</taxon>
        <taxon>Pseudomonadati</taxon>
        <taxon>Pseudomonadota</taxon>
        <taxon>Alphaproteobacteria</taxon>
        <taxon>Hyphomicrobiales</taxon>
        <taxon>Phyllobacteriaceae</taxon>
        <taxon>Phyllobacterium</taxon>
    </lineage>
</organism>
<dbReference type="Proteomes" id="UP000554520">
    <property type="component" value="Unassembled WGS sequence"/>
</dbReference>
<proteinExistence type="predicted"/>
<gene>
    <name evidence="1" type="ORF">FHS21_004899</name>
</gene>
<sequence length="49" mass="5669">MIVEDDDTVRNVKMIFQKVWNNPLSIKSFEGACTISHKLRSYVLPTDID</sequence>
<accession>A0A839UI47</accession>
<evidence type="ECO:0000313" key="2">
    <source>
        <dbReference type="Proteomes" id="UP000554520"/>
    </source>
</evidence>
<name>A0A839UI47_9HYPH</name>
<evidence type="ECO:0000313" key="1">
    <source>
        <dbReference type="EMBL" id="MBB3148452.1"/>
    </source>
</evidence>